<dbReference type="PANTHER" id="PTHR39555:SF1">
    <property type="entry name" value="TYPE IV PILUS INNER MEMBRANE COMPONENT PILO"/>
    <property type="match status" value="1"/>
</dbReference>
<gene>
    <name evidence="3" type="primary">pilO</name>
    <name evidence="3" type="ORF">HORIV_10710</name>
</gene>
<keyword evidence="4" id="KW-1185">Reference proteome</keyword>
<evidence type="ECO:0000313" key="4">
    <source>
        <dbReference type="Proteomes" id="UP000289555"/>
    </source>
</evidence>
<dbReference type="InterPro" id="IPR014717">
    <property type="entry name" value="Transl_elong_EF1B/ribsomal_bS6"/>
</dbReference>
<evidence type="ECO:0000313" key="3">
    <source>
        <dbReference type="EMBL" id="BBI48650.1"/>
    </source>
</evidence>
<dbReference type="Pfam" id="PF04350">
    <property type="entry name" value="PilO"/>
    <property type="match status" value="1"/>
</dbReference>
<keyword evidence="2" id="KW-1133">Transmembrane helix</keyword>
<sequence length="245" mass="28114">MTLNREQWALEWQRLREVDWQGLDVKEAGSWPWLLKVVCCCLALVAALCVMMWFVVSEQREAYTAAQRQEVRLLSEYRSKASQAAFLPEMREQLATLEGQMGRLRTMLPTDAEIPSLLDSISDAAVDNRLTIETIRLRPAQTQPHYIEQPLDIQVRGGYHQLARFSADIASLPRMVTQHDFTLEPVDGRGDTLRLSLLARTYRYVEEGEALSTEGGGYAMTAKQKQRHLPSGPSRRLLWRSQRQR</sequence>
<proteinExistence type="predicted"/>
<evidence type="ECO:0000256" key="1">
    <source>
        <dbReference type="SAM" id="MobiDB-lite"/>
    </source>
</evidence>
<name>A0ABM7GDQ2_9GAMM</name>
<dbReference type="Gene3D" id="3.30.70.60">
    <property type="match status" value="1"/>
</dbReference>
<protein>
    <submittedName>
        <fullName evidence="3">Pilus assembly protein PilP</fullName>
    </submittedName>
</protein>
<evidence type="ECO:0000256" key="2">
    <source>
        <dbReference type="SAM" id="Phobius"/>
    </source>
</evidence>
<dbReference type="InterPro" id="IPR007445">
    <property type="entry name" value="PilO"/>
</dbReference>
<keyword evidence="2" id="KW-0472">Membrane</keyword>
<reference evidence="4" key="1">
    <citation type="journal article" date="2019" name="Microbiol. Resour. Announc.">
        <title>Complete Genome Sequence of Halomonas olivaria, a Moderately Halophilic Bacterium Isolated from Olive Processing Effluents, Obtained by Nanopore Sequencing.</title>
        <authorList>
            <person name="Nagata S."/>
            <person name="Ii K.M."/>
            <person name="Tsukimi T."/>
            <person name="Miura M.C."/>
            <person name="Galipon J."/>
            <person name="Arakawa K."/>
        </authorList>
    </citation>
    <scope>NUCLEOTIDE SEQUENCE [LARGE SCALE GENOMIC DNA]</scope>
    <source>
        <strain evidence="4">TYRC17</strain>
    </source>
</reference>
<feature type="transmembrane region" description="Helical" evidence="2">
    <location>
        <begin position="33"/>
        <end position="56"/>
    </location>
</feature>
<dbReference type="Proteomes" id="UP000289555">
    <property type="component" value="Chromosome"/>
</dbReference>
<keyword evidence="2" id="KW-0812">Transmembrane</keyword>
<feature type="compositionally biased region" description="Low complexity" evidence="1">
    <location>
        <begin position="234"/>
        <end position="245"/>
    </location>
</feature>
<feature type="region of interest" description="Disordered" evidence="1">
    <location>
        <begin position="215"/>
        <end position="245"/>
    </location>
</feature>
<dbReference type="EMBL" id="AP019416">
    <property type="protein sequence ID" value="BBI48650.1"/>
    <property type="molecule type" value="Genomic_DNA"/>
</dbReference>
<organism evidence="3 4">
    <name type="scientific">Vreelandella olivaria</name>
    <dbReference type="NCBI Taxonomy" id="390919"/>
    <lineage>
        <taxon>Bacteria</taxon>
        <taxon>Pseudomonadati</taxon>
        <taxon>Pseudomonadota</taxon>
        <taxon>Gammaproteobacteria</taxon>
        <taxon>Oceanospirillales</taxon>
        <taxon>Halomonadaceae</taxon>
        <taxon>Vreelandella</taxon>
    </lineage>
</organism>
<dbReference type="PANTHER" id="PTHR39555">
    <property type="entry name" value="FIMBRIAL ASSEMBLY PROTEIN PILO-LIKE PROTEIN-RELATED"/>
    <property type="match status" value="1"/>
</dbReference>
<accession>A0ABM7GDQ2</accession>